<dbReference type="FunFam" id="3.30.70.80:FF:000003">
    <property type="entry name" value="Subtilisin-like protease SBT1.9"/>
    <property type="match status" value="1"/>
</dbReference>
<keyword evidence="2 3" id="KW-0732">Signal</keyword>
<proteinExistence type="inferred from homology"/>
<dbReference type="SUPFAM" id="SSF52743">
    <property type="entry name" value="Subtilisin-like"/>
    <property type="match status" value="1"/>
</dbReference>
<feature type="signal peptide" evidence="3">
    <location>
        <begin position="1"/>
        <end position="26"/>
    </location>
</feature>
<evidence type="ECO:0000313" key="5">
    <source>
        <dbReference type="EMBL" id="KAG5556275.1"/>
    </source>
</evidence>
<dbReference type="InterPro" id="IPR010259">
    <property type="entry name" value="S8pro/Inhibitor_I9"/>
</dbReference>
<dbReference type="EMBL" id="JACTNZ010000003">
    <property type="protein sequence ID" value="KAG5556275.1"/>
    <property type="molecule type" value="Genomic_DNA"/>
</dbReference>
<evidence type="ECO:0000256" key="2">
    <source>
        <dbReference type="ARBA" id="ARBA00022729"/>
    </source>
</evidence>
<dbReference type="PROSITE" id="PS51257">
    <property type="entry name" value="PROKAR_LIPOPROTEIN"/>
    <property type="match status" value="1"/>
</dbReference>
<name>A0AAV6KUU6_9ERIC</name>
<dbReference type="GO" id="GO:0006508">
    <property type="term" value="P:proteolysis"/>
    <property type="evidence" value="ECO:0007669"/>
    <property type="project" value="InterPro"/>
</dbReference>
<feature type="domain" description="Inhibitor I9" evidence="4">
    <location>
        <begin position="35"/>
        <end position="121"/>
    </location>
</feature>
<keyword evidence="6" id="KW-1185">Reference proteome</keyword>
<evidence type="ECO:0000256" key="1">
    <source>
        <dbReference type="ARBA" id="ARBA00011073"/>
    </source>
</evidence>
<dbReference type="Gene3D" id="3.30.70.80">
    <property type="entry name" value="Peptidase S8 propeptide/proteinase inhibitor I9"/>
    <property type="match status" value="1"/>
</dbReference>
<dbReference type="Pfam" id="PF05922">
    <property type="entry name" value="Inhibitor_I9"/>
    <property type="match status" value="1"/>
</dbReference>
<evidence type="ECO:0000259" key="4">
    <source>
        <dbReference type="Pfam" id="PF05922"/>
    </source>
</evidence>
<dbReference type="InterPro" id="IPR036852">
    <property type="entry name" value="Peptidase_S8/S53_dom_sf"/>
</dbReference>
<dbReference type="AlphaFoldDB" id="A0AAV6KUU6"/>
<comment type="caution">
    <text evidence="5">The sequence shown here is derived from an EMBL/GenBank/DDBJ whole genome shotgun (WGS) entry which is preliminary data.</text>
</comment>
<accession>A0AAV6KUU6</accession>
<sequence>MRLLRNGFPFPFPFLVALLITGCVSAAAAEAERSTYIIHMDKSHMPKAFTAPHHWYSSAVDSIKTASPATSDRGLQSPARVLYSYDSAAHGFSAVLSEDELETVKKLPGFLSVYGDRQVTVDTTHTFEFLSLNPVTRLWPASDYGKDVIVGVLDSGVWPESKSYHDEGMSAVPSKWKGTCEAGQEFNSSLCNLKLIGARYLFRI</sequence>
<protein>
    <recommendedName>
        <fullName evidence="4">Inhibitor I9 domain-containing protein</fullName>
    </recommendedName>
</protein>
<dbReference type="Gene3D" id="3.40.50.200">
    <property type="entry name" value="Peptidase S8/S53 domain"/>
    <property type="match status" value="1"/>
</dbReference>
<organism evidence="5 6">
    <name type="scientific">Rhododendron griersonianum</name>
    <dbReference type="NCBI Taxonomy" id="479676"/>
    <lineage>
        <taxon>Eukaryota</taxon>
        <taxon>Viridiplantae</taxon>
        <taxon>Streptophyta</taxon>
        <taxon>Embryophyta</taxon>
        <taxon>Tracheophyta</taxon>
        <taxon>Spermatophyta</taxon>
        <taxon>Magnoliopsida</taxon>
        <taxon>eudicotyledons</taxon>
        <taxon>Gunneridae</taxon>
        <taxon>Pentapetalae</taxon>
        <taxon>asterids</taxon>
        <taxon>Ericales</taxon>
        <taxon>Ericaceae</taxon>
        <taxon>Ericoideae</taxon>
        <taxon>Rhodoreae</taxon>
        <taxon>Rhododendron</taxon>
    </lineage>
</organism>
<evidence type="ECO:0000256" key="3">
    <source>
        <dbReference type="SAM" id="SignalP"/>
    </source>
</evidence>
<dbReference type="GO" id="GO:0004252">
    <property type="term" value="F:serine-type endopeptidase activity"/>
    <property type="evidence" value="ECO:0007669"/>
    <property type="project" value="InterPro"/>
</dbReference>
<reference evidence="5" key="1">
    <citation type="submission" date="2020-08" db="EMBL/GenBank/DDBJ databases">
        <title>Plant Genome Project.</title>
        <authorList>
            <person name="Zhang R.-G."/>
        </authorList>
    </citation>
    <scope>NUCLEOTIDE SEQUENCE</scope>
    <source>
        <strain evidence="5">WSP0</strain>
        <tissue evidence="5">Leaf</tissue>
    </source>
</reference>
<comment type="similarity">
    <text evidence="1">Belongs to the peptidase S8 family.</text>
</comment>
<dbReference type="InterPro" id="IPR045051">
    <property type="entry name" value="SBT"/>
</dbReference>
<gene>
    <name evidence="5" type="ORF">RHGRI_006771</name>
</gene>
<dbReference type="PANTHER" id="PTHR10795">
    <property type="entry name" value="PROPROTEIN CONVERTASE SUBTILISIN/KEXIN"/>
    <property type="match status" value="1"/>
</dbReference>
<evidence type="ECO:0000313" key="6">
    <source>
        <dbReference type="Proteomes" id="UP000823749"/>
    </source>
</evidence>
<dbReference type="InterPro" id="IPR037045">
    <property type="entry name" value="S8pro/Inhibitor_I9_sf"/>
</dbReference>
<dbReference type="Proteomes" id="UP000823749">
    <property type="component" value="Chromosome 3"/>
</dbReference>
<feature type="chain" id="PRO_5043462147" description="Inhibitor I9 domain-containing protein" evidence="3">
    <location>
        <begin position="27"/>
        <end position="204"/>
    </location>
</feature>